<keyword evidence="8" id="KW-1185">Reference proteome</keyword>
<dbReference type="GO" id="GO:0006412">
    <property type="term" value="P:translation"/>
    <property type="evidence" value="ECO:0007669"/>
    <property type="project" value="InterPro"/>
</dbReference>
<comment type="similarity">
    <text evidence="1 6">Belongs to the universal ribosomal protein uS15 family.</text>
</comment>
<dbReference type="CDD" id="cd00677">
    <property type="entry name" value="S15_NS1_EPRS_RNA-bind"/>
    <property type="match status" value="1"/>
</dbReference>
<evidence type="ECO:0000256" key="5">
    <source>
        <dbReference type="ARBA" id="ARBA00035484"/>
    </source>
</evidence>
<dbReference type="Gene3D" id="1.10.287.10">
    <property type="entry name" value="S15/NS1, RNA-binding"/>
    <property type="match status" value="1"/>
</dbReference>
<dbReference type="Proteomes" id="UP000290289">
    <property type="component" value="Chromosome 13"/>
</dbReference>
<dbReference type="AlphaFoldDB" id="A0A498IC22"/>
<organism evidence="7 8">
    <name type="scientific">Malus domestica</name>
    <name type="common">Apple</name>
    <name type="synonym">Pyrus malus</name>
    <dbReference type="NCBI Taxonomy" id="3750"/>
    <lineage>
        <taxon>Eukaryota</taxon>
        <taxon>Viridiplantae</taxon>
        <taxon>Streptophyta</taxon>
        <taxon>Embryophyta</taxon>
        <taxon>Tracheophyta</taxon>
        <taxon>Spermatophyta</taxon>
        <taxon>Magnoliopsida</taxon>
        <taxon>eudicotyledons</taxon>
        <taxon>Gunneridae</taxon>
        <taxon>Pentapetalae</taxon>
        <taxon>rosids</taxon>
        <taxon>fabids</taxon>
        <taxon>Rosales</taxon>
        <taxon>Rosaceae</taxon>
        <taxon>Amygdaloideae</taxon>
        <taxon>Maleae</taxon>
        <taxon>Malus</taxon>
    </lineage>
</organism>
<dbReference type="SMART" id="SM01387">
    <property type="entry name" value="Ribosomal_S15"/>
    <property type="match status" value="1"/>
</dbReference>
<dbReference type="HAMAP" id="MF_01343_B">
    <property type="entry name" value="Ribosomal_uS15_B"/>
    <property type="match status" value="1"/>
</dbReference>
<keyword evidence="2 6" id="KW-0689">Ribosomal protein</keyword>
<dbReference type="GO" id="GO:0005737">
    <property type="term" value="C:cytoplasm"/>
    <property type="evidence" value="ECO:0007669"/>
    <property type="project" value="UniProtKB-ARBA"/>
</dbReference>
<evidence type="ECO:0000256" key="1">
    <source>
        <dbReference type="ARBA" id="ARBA00008434"/>
    </source>
</evidence>
<dbReference type="InterPro" id="IPR000589">
    <property type="entry name" value="Ribosomal_uS15"/>
</dbReference>
<evidence type="ECO:0000256" key="3">
    <source>
        <dbReference type="ARBA" id="ARBA00023274"/>
    </source>
</evidence>
<dbReference type="PANTHER" id="PTHR23321:SF26">
    <property type="entry name" value="SMALL RIBOSOMAL SUBUNIT PROTEIN US15M"/>
    <property type="match status" value="1"/>
</dbReference>
<dbReference type="GO" id="GO:1990904">
    <property type="term" value="C:ribonucleoprotein complex"/>
    <property type="evidence" value="ECO:0007669"/>
    <property type="project" value="UniProtKB-KW"/>
</dbReference>
<evidence type="ECO:0000256" key="4">
    <source>
        <dbReference type="ARBA" id="ARBA00035250"/>
    </source>
</evidence>
<protein>
    <recommendedName>
        <fullName evidence="4">Small ribosomal subunit protein uS15c</fullName>
    </recommendedName>
    <alternativeName>
        <fullName evidence="5">30S ribosomal protein S15, chloroplastic</fullName>
    </alternativeName>
</protein>
<keyword evidence="3 6" id="KW-0687">Ribonucleoprotein</keyword>
<dbReference type="SUPFAM" id="SSF47060">
    <property type="entry name" value="S15/NS1 RNA-binding domain"/>
    <property type="match status" value="1"/>
</dbReference>
<gene>
    <name evidence="7" type="ORF">DVH24_040704</name>
</gene>
<dbReference type="Pfam" id="PF00312">
    <property type="entry name" value="Ribosomal_S15"/>
    <property type="match status" value="1"/>
</dbReference>
<accession>A0A498IC22</accession>
<dbReference type="GO" id="GO:0003735">
    <property type="term" value="F:structural constituent of ribosome"/>
    <property type="evidence" value="ECO:0007669"/>
    <property type="project" value="InterPro"/>
</dbReference>
<evidence type="ECO:0000313" key="8">
    <source>
        <dbReference type="Proteomes" id="UP000290289"/>
    </source>
</evidence>
<dbReference type="GO" id="GO:0005840">
    <property type="term" value="C:ribosome"/>
    <property type="evidence" value="ECO:0007669"/>
    <property type="project" value="UniProtKB-KW"/>
</dbReference>
<dbReference type="STRING" id="3750.A0A498IC22"/>
<proteinExistence type="inferred from homology"/>
<evidence type="ECO:0000313" key="7">
    <source>
        <dbReference type="EMBL" id="RXH79557.1"/>
    </source>
</evidence>
<reference evidence="7 8" key="1">
    <citation type="submission" date="2018-10" db="EMBL/GenBank/DDBJ databases">
        <title>A high-quality apple genome assembly.</title>
        <authorList>
            <person name="Hu J."/>
        </authorList>
    </citation>
    <scope>NUCLEOTIDE SEQUENCE [LARGE SCALE GENOMIC DNA]</scope>
    <source>
        <strain evidence="8">cv. HFTH1</strain>
        <tissue evidence="7">Young leaf</tissue>
    </source>
</reference>
<dbReference type="InterPro" id="IPR009068">
    <property type="entry name" value="uS15_NS1_RNA-bd_sf"/>
</dbReference>
<evidence type="ECO:0000256" key="2">
    <source>
        <dbReference type="ARBA" id="ARBA00022980"/>
    </source>
</evidence>
<name>A0A498IC22_MALDO</name>
<dbReference type="PANTHER" id="PTHR23321">
    <property type="entry name" value="RIBOSOMAL PROTEIN S15, BACTERIAL AND ORGANELLAR"/>
    <property type="match status" value="1"/>
</dbReference>
<comment type="caution">
    <text evidence="7">The sequence shown here is derived from an EMBL/GenBank/DDBJ whole genome shotgun (WGS) entry which is preliminary data.</text>
</comment>
<sequence>MVPVVIRNLEDSLCVISQEEKDENRGSVEFQIVSFTKRIRKLTSHLQLHKKKLFISRGLRKILEKRQRLLSYLSKKNRICYKKLINRLDIRSQKLILNFNELCDLLVPPRSVASPQRNSAPPGLSSKFLMITGTIYQIWPTRAIIRIPYDYGDHLSD</sequence>
<dbReference type="InterPro" id="IPR005290">
    <property type="entry name" value="Ribosomal_uS15_bac-type"/>
</dbReference>
<dbReference type="EMBL" id="RDQH01000339">
    <property type="protein sequence ID" value="RXH79557.1"/>
    <property type="molecule type" value="Genomic_DNA"/>
</dbReference>
<evidence type="ECO:0000256" key="6">
    <source>
        <dbReference type="RuleBase" id="RU003919"/>
    </source>
</evidence>